<dbReference type="RefSeq" id="WP_310925001.1">
    <property type="nucleotide sequence ID" value="NZ_JAMQOP010000003.1"/>
</dbReference>
<reference evidence="2 3" key="1">
    <citation type="submission" date="2022-06" db="EMBL/GenBank/DDBJ databases">
        <title>Halogeometricum sp. a new haloarchaeum isolate from saline soil.</title>
        <authorList>
            <person name="Strakova D."/>
            <person name="Galisteo C."/>
            <person name="Sanchez-Porro C."/>
            <person name="Ventosa A."/>
        </authorList>
    </citation>
    <scope>NUCLEOTIDE SEQUENCE [LARGE SCALE GENOMIC DNA]</scope>
    <source>
        <strain evidence="2 3">S1BR25-6</strain>
    </source>
</reference>
<keyword evidence="3" id="KW-1185">Reference proteome</keyword>
<dbReference type="Proteomes" id="UP001257060">
    <property type="component" value="Unassembled WGS sequence"/>
</dbReference>
<dbReference type="EMBL" id="JAMQOP010000003">
    <property type="protein sequence ID" value="MDS0300108.1"/>
    <property type="molecule type" value="Genomic_DNA"/>
</dbReference>
<evidence type="ECO:0000256" key="1">
    <source>
        <dbReference type="SAM" id="MobiDB-lite"/>
    </source>
</evidence>
<evidence type="ECO:0000313" key="3">
    <source>
        <dbReference type="Proteomes" id="UP001257060"/>
    </source>
</evidence>
<proteinExistence type="predicted"/>
<feature type="compositionally biased region" description="Low complexity" evidence="1">
    <location>
        <begin position="1"/>
        <end position="11"/>
    </location>
</feature>
<evidence type="ECO:0000313" key="2">
    <source>
        <dbReference type="EMBL" id="MDS0300108.1"/>
    </source>
</evidence>
<comment type="caution">
    <text evidence="2">The sequence shown here is derived from an EMBL/GenBank/DDBJ whole genome shotgun (WGS) entry which is preliminary data.</text>
</comment>
<name>A0ABU2GH13_9EURY</name>
<accession>A0ABU2GH13</accession>
<gene>
    <name evidence="2" type="ORF">NDI76_15285</name>
</gene>
<sequence length="45" mass="4940">MNDELPTGTSRPTRDRRRGRAVLDRRDVAVESGRNGSDAGGEVTR</sequence>
<feature type="region of interest" description="Disordered" evidence="1">
    <location>
        <begin position="1"/>
        <end position="45"/>
    </location>
</feature>
<organism evidence="2 3">
    <name type="scientific">Halogeometricum salsisoli</name>
    <dbReference type="NCBI Taxonomy" id="2950536"/>
    <lineage>
        <taxon>Archaea</taxon>
        <taxon>Methanobacteriati</taxon>
        <taxon>Methanobacteriota</taxon>
        <taxon>Stenosarchaea group</taxon>
        <taxon>Halobacteria</taxon>
        <taxon>Halobacteriales</taxon>
        <taxon>Haloferacaceae</taxon>
        <taxon>Halogeometricum</taxon>
    </lineage>
</organism>
<protein>
    <submittedName>
        <fullName evidence="2">Uncharacterized protein</fullName>
    </submittedName>
</protein>